<evidence type="ECO:0000256" key="2">
    <source>
        <dbReference type="ARBA" id="ARBA00023125"/>
    </source>
</evidence>
<dbReference type="Gene3D" id="3.40.50.2300">
    <property type="match status" value="2"/>
</dbReference>
<keyword evidence="2" id="KW-0238">DNA-binding</keyword>
<gene>
    <name evidence="5" type="ORF">AUP42_17620</name>
</gene>
<evidence type="ECO:0000259" key="4">
    <source>
        <dbReference type="PROSITE" id="PS50932"/>
    </source>
</evidence>
<dbReference type="AlphaFoldDB" id="A0A154L8K4"/>
<dbReference type="CDD" id="cd06307">
    <property type="entry name" value="PBP1_sugar_binding"/>
    <property type="match status" value="1"/>
</dbReference>
<dbReference type="InterPro" id="IPR028082">
    <property type="entry name" value="Peripla_BP_I"/>
</dbReference>
<comment type="caution">
    <text evidence="5">The sequence shown here is derived from an EMBL/GenBank/DDBJ whole genome shotgun (WGS) entry which is preliminary data.</text>
</comment>
<dbReference type="GO" id="GO:0000976">
    <property type="term" value="F:transcription cis-regulatory region binding"/>
    <property type="evidence" value="ECO:0007669"/>
    <property type="project" value="TreeGrafter"/>
</dbReference>
<evidence type="ECO:0000313" key="5">
    <source>
        <dbReference type="EMBL" id="KZB65782.1"/>
    </source>
</evidence>
<dbReference type="SUPFAM" id="SSF47413">
    <property type="entry name" value="lambda repressor-like DNA-binding domains"/>
    <property type="match status" value="1"/>
</dbReference>
<dbReference type="InterPro" id="IPR010982">
    <property type="entry name" value="Lambda_DNA-bd_dom_sf"/>
</dbReference>
<accession>A0A154L8K4</accession>
<evidence type="ECO:0000256" key="3">
    <source>
        <dbReference type="ARBA" id="ARBA00023163"/>
    </source>
</evidence>
<dbReference type="PANTHER" id="PTHR30146">
    <property type="entry name" value="LACI-RELATED TRANSCRIPTIONAL REPRESSOR"/>
    <property type="match status" value="1"/>
</dbReference>
<organism evidence="5 6">
    <name type="scientific">Thalassospira lucentensis</name>
    <dbReference type="NCBI Taxonomy" id="168935"/>
    <lineage>
        <taxon>Bacteria</taxon>
        <taxon>Pseudomonadati</taxon>
        <taxon>Pseudomonadota</taxon>
        <taxon>Alphaproteobacteria</taxon>
        <taxon>Rhodospirillales</taxon>
        <taxon>Thalassospiraceae</taxon>
        <taxon>Thalassospira</taxon>
    </lineage>
</organism>
<dbReference type="InterPro" id="IPR000843">
    <property type="entry name" value="HTH_LacI"/>
</dbReference>
<dbReference type="EMBL" id="LPVY01000008">
    <property type="protein sequence ID" value="KZB65782.1"/>
    <property type="molecule type" value="Genomic_DNA"/>
</dbReference>
<dbReference type="PROSITE" id="PS50932">
    <property type="entry name" value="HTH_LACI_2"/>
    <property type="match status" value="1"/>
</dbReference>
<dbReference type="SUPFAM" id="SSF53822">
    <property type="entry name" value="Periplasmic binding protein-like I"/>
    <property type="match status" value="1"/>
</dbReference>
<proteinExistence type="predicted"/>
<dbReference type="OrthoDB" id="9805774at2"/>
<dbReference type="PANTHER" id="PTHR30146:SF152">
    <property type="entry name" value="TRANSCRIPTIONAL REGULATORY PROTEIN"/>
    <property type="match status" value="1"/>
</dbReference>
<dbReference type="Pfam" id="PF13407">
    <property type="entry name" value="Peripla_BP_4"/>
    <property type="match status" value="1"/>
</dbReference>
<dbReference type="PROSITE" id="PS00356">
    <property type="entry name" value="HTH_LACI_1"/>
    <property type="match status" value="1"/>
</dbReference>
<dbReference type="PRINTS" id="PR00036">
    <property type="entry name" value="HTHLACI"/>
</dbReference>
<name>A0A154L8K4_9PROT</name>
<evidence type="ECO:0000256" key="1">
    <source>
        <dbReference type="ARBA" id="ARBA00023015"/>
    </source>
</evidence>
<dbReference type="CDD" id="cd01392">
    <property type="entry name" value="HTH_LacI"/>
    <property type="match status" value="1"/>
</dbReference>
<dbReference type="RefSeq" id="WP_062951250.1">
    <property type="nucleotide sequence ID" value="NZ_LPVY01000008.1"/>
</dbReference>
<keyword evidence="3" id="KW-0804">Transcription</keyword>
<evidence type="ECO:0000313" key="6">
    <source>
        <dbReference type="Proteomes" id="UP000076335"/>
    </source>
</evidence>
<dbReference type="Pfam" id="PF00356">
    <property type="entry name" value="LacI"/>
    <property type="match status" value="1"/>
</dbReference>
<dbReference type="Gene3D" id="1.10.260.40">
    <property type="entry name" value="lambda repressor-like DNA-binding domains"/>
    <property type="match status" value="1"/>
</dbReference>
<dbReference type="InterPro" id="IPR025997">
    <property type="entry name" value="SBP_2_dom"/>
</dbReference>
<feature type="domain" description="HTH lacI-type" evidence="4">
    <location>
        <begin position="5"/>
        <end position="59"/>
    </location>
</feature>
<keyword evidence="1" id="KW-0805">Transcription regulation</keyword>
<dbReference type="GO" id="GO:0003700">
    <property type="term" value="F:DNA-binding transcription factor activity"/>
    <property type="evidence" value="ECO:0007669"/>
    <property type="project" value="TreeGrafter"/>
</dbReference>
<dbReference type="SMART" id="SM00354">
    <property type="entry name" value="HTH_LACI"/>
    <property type="match status" value="1"/>
</dbReference>
<reference evidence="5 6" key="1">
    <citation type="submission" date="2015-12" db="EMBL/GenBank/DDBJ databases">
        <title>Genome sequence of Thalassospira lucentensis MCCC 1A02072.</title>
        <authorList>
            <person name="Lu L."/>
            <person name="Lai Q."/>
            <person name="Shao Z."/>
            <person name="Qian P."/>
        </authorList>
    </citation>
    <scope>NUCLEOTIDE SEQUENCE [LARGE SCALE GENOMIC DNA]</scope>
    <source>
        <strain evidence="5 6">MCCC 1A02072</strain>
    </source>
</reference>
<protein>
    <submittedName>
        <fullName evidence="5">LacI family transcriptional regulator</fullName>
    </submittedName>
</protein>
<dbReference type="Proteomes" id="UP000076335">
    <property type="component" value="Unassembled WGS sequence"/>
</dbReference>
<sequence length="343" mass="37986">MASRPTVHDVAREAGVSLATVDRVLNARSGVRPVTARKVEEAMAKLRYERDIAAANLSKKRFYRFCFILPKGPNTFMRGLEQEVGKIAEHGPLDRIEIETIMVRAFDGVALAEVLDAIGHQKFDGVAVVATESQAVHQAIEGLRERNIHVVTLVSDHPTSRREHFIGIDNEVAGRTAAGLLGRFCHAPSGKIAVIAGSMLLRDHMERRNGFERIIRNEYPHFSILPAIEGLDNSDRVELLLREMLEQNSDIVALYSLGAGNRGVIRALEKTGKAGKIPVVAHELTEHTRTALQNGIFDAVINQDPGHEARSAVRVLKALVDGRPFLNAQERIRIDIFMRDNLP</sequence>